<proteinExistence type="predicted"/>
<dbReference type="CDD" id="cd12913">
    <property type="entry name" value="PDC1_MCP_like"/>
    <property type="match status" value="1"/>
</dbReference>
<accession>A0A6H9RYA8</accession>
<reference evidence="1 2" key="1">
    <citation type="submission" date="2019-09" db="EMBL/GenBank/DDBJ databases">
        <title>Draft genome sequences of 48 bacterial type strains from the CCUG.</title>
        <authorList>
            <person name="Tunovic T."/>
            <person name="Pineiro-Iglesias B."/>
            <person name="Unosson C."/>
            <person name="Inganas E."/>
            <person name="Ohlen M."/>
            <person name="Cardew S."/>
            <person name="Jensie-Markopoulos S."/>
            <person name="Salva-Serra F."/>
            <person name="Jaen-Luchoro D."/>
            <person name="Karlsson R."/>
            <person name="Svensson-Stadler L."/>
            <person name="Chun J."/>
            <person name="Moore E."/>
        </authorList>
    </citation>
    <scope>NUCLEOTIDE SEQUENCE [LARGE SCALE GENOMIC DNA]</scope>
    <source>
        <strain evidence="1 2">CCUG 51524</strain>
    </source>
</reference>
<dbReference type="EMBL" id="VZPQ01000569">
    <property type="protein sequence ID" value="KAB0543496.1"/>
    <property type="molecule type" value="Genomic_DNA"/>
</dbReference>
<comment type="caution">
    <text evidence="1">The sequence shown here is derived from an EMBL/GenBank/DDBJ whole genome shotgun (WGS) entry which is preliminary data.</text>
</comment>
<dbReference type="Gene3D" id="3.30.450.20">
    <property type="entry name" value="PAS domain"/>
    <property type="match status" value="1"/>
</dbReference>
<evidence type="ECO:0000313" key="1">
    <source>
        <dbReference type="EMBL" id="KAB0543496.1"/>
    </source>
</evidence>
<evidence type="ECO:0000313" key="2">
    <source>
        <dbReference type="Proteomes" id="UP000423257"/>
    </source>
</evidence>
<gene>
    <name evidence="1" type="ORF">F7R03_30995</name>
</gene>
<dbReference type="RefSeq" id="WP_428842799.1">
    <property type="nucleotide sequence ID" value="NZ_VZPQ01000569.1"/>
</dbReference>
<name>A0A6H9RYA8_9PSED</name>
<dbReference type="Proteomes" id="UP000423257">
    <property type="component" value="Unassembled WGS sequence"/>
</dbReference>
<protein>
    <submittedName>
        <fullName evidence="1">Chemotaxis protein</fullName>
    </submittedName>
</protein>
<feature type="non-terminal residue" evidence="1">
    <location>
        <position position="1"/>
    </location>
</feature>
<feature type="non-terminal residue" evidence="1">
    <location>
        <position position="157"/>
    </location>
</feature>
<dbReference type="AlphaFoldDB" id="A0A6H9RYA8"/>
<dbReference type="Pfam" id="PF22673">
    <property type="entry name" value="MCP-like_PDC_1"/>
    <property type="match status" value="1"/>
</dbReference>
<organism evidence="1 2">
    <name type="scientific">Pseudomonas palleroniana</name>
    <dbReference type="NCBI Taxonomy" id="191390"/>
    <lineage>
        <taxon>Bacteria</taxon>
        <taxon>Pseudomonadati</taxon>
        <taxon>Pseudomonadota</taxon>
        <taxon>Gammaproteobacteria</taxon>
        <taxon>Pseudomonadales</taxon>
        <taxon>Pseudomonadaceae</taxon>
        <taxon>Pseudomonas</taxon>
    </lineage>
</organism>
<sequence length="157" mass="16817">LDGSPFNTWFNCPKKNLKPCLLNPYFDESSGQRMLITTLAFPVIEDGKILAVVGMDISLDNLQQLAAAGSQDLYHGLGSVSIVSSAGLLAAHSSDASLLGQNLARAYPDDANALLESQRLGIAREQQAQDNLRLVAPMVPIPNSEPWALLLDVPMSS</sequence>